<organism evidence="2 5">
    <name type="scientific">Aphanomyces astaci</name>
    <name type="common">Crayfish plague agent</name>
    <dbReference type="NCBI Taxonomy" id="112090"/>
    <lineage>
        <taxon>Eukaryota</taxon>
        <taxon>Sar</taxon>
        <taxon>Stramenopiles</taxon>
        <taxon>Oomycota</taxon>
        <taxon>Saprolegniomycetes</taxon>
        <taxon>Saprolegniales</taxon>
        <taxon>Verrucalvaceae</taxon>
        <taxon>Aphanomyces</taxon>
    </lineage>
</organism>
<dbReference type="EMBL" id="QUTG01008287">
    <property type="protein sequence ID" value="RHY81136.1"/>
    <property type="molecule type" value="Genomic_DNA"/>
</dbReference>
<dbReference type="Proteomes" id="UP000285712">
    <property type="component" value="Unassembled WGS sequence"/>
</dbReference>
<feature type="compositionally biased region" description="Polar residues" evidence="1">
    <location>
        <begin position="1188"/>
        <end position="1201"/>
    </location>
</feature>
<name>A0A418CJQ0_APHAT</name>
<feature type="region of interest" description="Disordered" evidence="1">
    <location>
        <begin position="676"/>
        <end position="701"/>
    </location>
</feature>
<dbReference type="SUPFAM" id="SSF101908">
    <property type="entry name" value="Putative isomerase YbhE"/>
    <property type="match status" value="1"/>
</dbReference>
<evidence type="ECO:0000313" key="3">
    <source>
        <dbReference type="EMBL" id="RHZ28315.1"/>
    </source>
</evidence>
<dbReference type="VEuPathDB" id="FungiDB:H257_02812"/>
<proteinExistence type="predicted"/>
<feature type="region of interest" description="Disordered" evidence="1">
    <location>
        <begin position="1033"/>
        <end position="1058"/>
    </location>
</feature>
<evidence type="ECO:0000313" key="5">
    <source>
        <dbReference type="Proteomes" id="UP000285712"/>
    </source>
</evidence>
<sequence length="1417" mass="155171">MELHVSRTVEALVAATYLADTDQVVALTQTHLQRSQCVSENAAWTSMELPDRPRNVTWNALKDVAVWSNASQTACYVVDARTLEQFHIQLPDTTSHMECVAVSRRASHVVFESLHHLHVWRRRMQTTDGTWSTLHLPLQNLSARPWHAISQSRTLGTLLLVGSVITRPSDDGNVNLICTTDYFDLDDVTCRVVAAKATSIALEHGSVVLDVCFQASRHALSIHTSTFVVTLDLHSQTHSMQAADAVTSCTWGDRGLYLSYPDGTFSILHANSHATKPIGRLQLIGGPSMLLKAPLTSSQKLACFSENLLVYDQQTLHVYQLSTPPPPSTIMCAATASAPLHTSSQPTISSMHPFLRLHSPLPSLVPLINQFVRQSPTDTPPAQWLTTFVHLAKIVRVSHREDLLPKVTALAMHGLHLSWPHSMRQLLSMLLRHLQPLSSATVDTFAALLKETPSQTSTTKPMSSLMSLRYCTAIDSMRYAQASPLPFPHPLSPPPWAPTLASYYHHTFVASPHELSSWVPILYDTRKLFYLVDKALLRRDPQDLRLLRLVAVVMTCHFVKLTPLVPSLPYAVGGNNSRPLMALTIWEGGSSSRPHDPQWSLSTAIALATASDSVPFLLALCLQFSTSHTDEFVSTVCRQQPTENVPLVVRCLMRQLRRMYASMPLLPYHPRRKRFDNRQSMNDVPNCTDSKSPPPSTSTTPTGLCMSRIYRLYTMTQPSIPLDLVASSSNDEMIAAQFAVDTLRRIKRFLLILLPSPSVMSSLGSVPPSVGQLELAHRVDPHCIWPFLDHPSIATSSQSSPLLAAFAATAWACIVRELAAQNYLHRHGCWHVARLSCTSAAVFRKSDVEIRTAQLQHLAASVRDCPGEVVDALAFVLSVGTKAVMAKRTAALVAMCDQAGHTSQRSVEAVRAWMADRRGHATAWDPWFWAFCTALTDLETVPVQRYRTIHTTIHEEEVAKDRGTTDVSDAAARTSSLLAPSSKAAPSKQPPLQLMQARRSLSDSSMKQQTSASSSVANVLKLLQLQKAKHVTASSAVAVDSQETPVKPSTPPRMPAPVRRGAVQPLVFEDVSPPPVVALKLLRKCHSSVGNPTSRVSLRPRDYLSAALSPSSPGFVTDPNGVTDIAARGTQTTPPPLEVVNVEPCRMALPVESGPSTNTLDSTAEAISSGAPKVSVTSTATMTTRTTDNASQTSAQGVSFSSEERRMQGLPNTRNVAPNFPVYVAIQPGPHSERGHGGYLHVADLDLSRSDASSSTAIMYRTRLETREDKEADGGDGIAAASTLFHHNQTIVENSNDTSHDAEVDPLLEAYENVEADDAEGGVRTDGTEEHREVGSTRHVVAGGRVTSMKEQMQTMSQRLQHIESLADMIDSEFAHSHEMEDRRRGLSGLLDRGFATQLQRLDDATATMQHSLEVAK</sequence>
<dbReference type="Proteomes" id="UP000285430">
    <property type="component" value="Unassembled WGS sequence"/>
</dbReference>
<dbReference type="EMBL" id="QUTH01001991">
    <property type="protein sequence ID" value="RHZ28315.1"/>
    <property type="molecule type" value="Genomic_DNA"/>
</dbReference>
<evidence type="ECO:0000313" key="4">
    <source>
        <dbReference type="Proteomes" id="UP000285430"/>
    </source>
</evidence>
<accession>A0A418CJQ0</accession>
<evidence type="ECO:0000313" key="2">
    <source>
        <dbReference type="EMBL" id="RHY81136.1"/>
    </source>
</evidence>
<evidence type="ECO:0000256" key="1">
    <source>
        <dbReference type="SAM" id="MobiDB-lite"/>
    </source>
</evidence>
<comment type="caution">
    <text evidence="2">The sequence shown here is derived from an EMBL/GenBank/DDBJ whole genome shotgun (WGS) entry which is preliminary data.</text>
</comment>
<reference evidence="4 5" key="1">
    <citation type="submission" date="2018-08" db="EMBL/GenBank/DDBJ databases">
        <title>Aphanomyces genome sequencing and annotation.</title>
        <authorList>
            <person name="Minardi D."/>
            <person name="Oidtmann B."/>
            <person name="Van Der Giezen M."/>
            <person name="Studholme D.J."/>
        </authorList>
    </citation>
    <scope>NUCLEOTIDE SEQUENCE [LARGE SCALE GENOMIC DNA]</scope>
    <source>
        <strain evidence="3 4">Da</strain>
        <strain evidence="2 5">Sv</strain>
    </source>
</reference>
<feature type="region of interest" description="Disordered" evidence="1">
    <location>
        <begin position="1183"/>
        <end position="1204"/>
    </location>
</feature>
<gene>
    <name evidence="2" type="ORF">DYB35_007065</name>
    <name evidence="3" type="ORF">DYB37_007431</name>
</gene>
<protein>
    <submittedName>
        <fullName evidence="2">Uncharacterized protein</fullName>
    </submittedName>
</protein>
<feature type="compositionally biased region" description="Polar residues" evidence="1">
    <location>
        <begin position="678"/>
        <end position="689"/>
    </location>
</feature>